<name>A0AAE3EGB7_9SPIR</name>
<dbReference type="AlphaFoldDB" id="A0AAE3EGB7"/>
<dbReference type="InterPro" id="IPR051918">
    <property type="entry name" value="STPP_CPPED1"/>
</dbReference>
<dbReference type="Gene3D" id="3.60.21.10">
    <property type="match status" value="1"/>
</dbReference>
<dbReference type="SUPFAM" id="SSF56300">
    <property type="entry name" value="Metallo-dependent phosphatases"/>
    <property type="match status" value="1"/>
</dbReference>
<evidence type="ECO:0000256" key="2">
    <source>
        <dbReference type="SAM" id="Phobius"/>
    </source>
</evidence>
<feature type="transmembrane region" description="Helical" evidence="2">
    <location>
        <begin position="101"/>
        <end position="126"/>
    </location>
</feature>
<evidence type="ECO:0000256" key="1">
    <source>
        <dbReference type="SAM" id="MobiDB-lite"/>
    </source>
</evidence>
<dbReference type="PANTHER" id="PTHR43143:SF1">
    <property type="entry name" value="SERINE_THREONINE-PROTEIN PHOSPHATASE CPPED1"/>
    <property type="match status" value="1"/>
</dbReference>
<sequence length="408" mass="44939">MNGRDARKGRDMESEEQKPSARFKQTALLLSCYSALLGTGITLWISRSHGSPGLLAWNPVYRTYFLVPALFASFPLVLALFIALVRGLFFRGTSEGRACRFFRALQFALACASSGLLMLACGMLIAGTNRVGGYEQPHLLTTPAPPHPLDRIALSSDPHFGSPKRKAEATERILDSIGKGGYDAFVCLGDMAETGFPGSYLEEAATAFAQGLGGTPAATLMGNHDAIVGGAGRYKSIFSRDRYWRADSGKVHLIALDLSWGTEEFDGEQKRWLEETLCSIPREELVIVLTHCFFYSSGYVDAHTGKNWFDHPDMIETVSPILEEAGVDLVASGHNHYMEFLEHGKTAYAVIGAMGGKPDPEPEYESPQSRWFRAREFGFLDIARGDGFYDLTFRDVSGNALWSTRRGY</sequence>
<feature type="region of interest" description="Disordered" evidence="1">
    <location>
        <begin position="1"/>
        <end position="20"/>
    </location>
</feature>
<gene>
    <name evidence="4" type="ORF">K7J14_04905</name>
</gene>
<dbReference type="Pfam" id="PF00149">
    <property type="entry name" value="Metallophos"/>
    <property type="match status" value="1"/>
</dbReference>
<evidence type="ECO:0000313" key="4">
    <source>
        <dbReference type="EMBL" id="MCD1654037.1"/>
    </source>
</evidence>
<dbReference type="InterPro" id="IPR004843">
    <property type="entry name" value="Calcineurin-like_PHP"/>
</dbReference>
<proteinExistence type="predicted"/>
<keyword evidence="5" id="KW-1185">Reference proteome</keyword>
<dbReference type="RefSeq" id="WP_230753832.1">
    <property type="nucleotide sequence ID" value="NZ_JAINWA010000001.1"/>
</dbReference>
<evidence type="ECO:0000313" key="5">
    <source>
        <dbReference type="Proteomes" id="UP001198163"/>
    </source>
</evidence>
<dbReference type="GO" id="GO:0016787">
    <property type="term" value="F:hydrolase activity"/>
    <property type="evidence" value="ECO:0007669"/>
    <property type="project" value="InterPro"/>
</dbReference>
<evidence type="ECO:0000259" key="3">
    <source>
        <dbReference type="Pfam" id="PF00149"/>
    </source>
</evidence>
<reference evidence="4" key="1">
    <citation type="submission" date="2021-08" db="EMBL/GenBank/DDBJ databases">
        <title>Comparative analyses of Brucepasteria parasyntrophica and Teretinema zuelzerae.</title>
        <authorList>
            <person name="Song Y."/>
            <person name="Brune A."/>
        </authorList>
    </citation>
    <scope>NUCLEOTIDE SEQUENCE</scope>
    <source>
        <strain evidence="4">DSM 1903</strain>
    </source>
</reference>
<comment type="caution">
    <text evidence="4">The sequence shown here is derived from an EMBL/GenBank/DDBJ whole genome shotgun (WGS) entry which is preliminary data.</text>
</comment>
<protein>
    <submittedName>
        <fullName evidence="4">Metallophosphoesterase</fullName>
    </submittedName>
</protein>
<feature type="domain" description="Calcineurin-like phosphoesterase" evidence="3">
    <location>
        <begin position="151"/>
        <end position="337"/>
    </location>
</feature>
<feature type="compositionally biased region" description="Basic and acidic residues" evidence="1">
    <location>
        <begin position="1"/>
        <end position="19"/>
    </location>
</feature>
<dbReference type="PANTHER" id="PTHR43143">
    <property type="entry name" value="METALLOPHOSPHOESTERASE, CALCINEURIN SUPERFAMILY"/>
    <property type="match status" value="1"/>
</dbReference>
<dbReference type="InterPro" id="IPR029052">
    <property type="entry name" value="Metallo-depent_PP-like"/>
</dbReference>
<feature type="transmembrane region" description="Helical" evidence="2">
    <location>
        <begin position="27"/>
        <end position="45"/>
    </location>
</feature>
<accession>A0AAE3EGB7</accession>
<keyword evidence="2" id="KW-0472">Membrane</keyword>
<keyword evidence="2" id="KW-0812">Transmembrane</keyword>
<dbReference type="Proteomes" id="UP001198163">
    <property type="component" value="Unassembled WGS sequence"/>
</dbReference>
<dbReference type="EMBL" id="JAINWA010000001">
    <property type="protein sequence ID" value="MCD1654037.1"/>
    <property type="molecule type" value="Genomic_DNA"/>
</dbReference>
<keyword evidence="2" id="KW-1133">Transmembrane helix</keyword>
<feature type="transmembrane region" description="Helical" evidence="2">
    <location>
        <begin position="65"/>
        <end position="89"/>
    </location>
</feature>
<organism evidence="4 5">
    <name type="scientific">Teretinema zuelzerae</name>
    <dbReference type="NCBI Taxonomy" id="156"/>
    <lineage>
        <taxon>Bacteria</taxon>
        <taxon>Pseudomonadati</taxon>
        <taxon>Spirochaetota</taxon>
        <taxon>Spirochaetia</taxon>
        <taxon>Spirochaetales</taxon>
        <taxon>Treponemataceae</taxon>
        <taxon>Teretinema</taxon>
    </lineage>
</organism>